<feature type="signal peptide" evidence="2">
    <location>
        <begin position="1"/>
        <end position="20"/>
    </location>
</feature>
<feature type="compositionally biased region" description="Basic and acidic residues" evidence="1">
    <location>
        <begin position="161"/>
        <end position="170"/>
    </location>
</feature>
<dbReference type="Proteomes" id="UP000254841">
    <property type="component" value="Unassembled WGS sequence"/>
</dbReference>
<feature type="compositionally biased region" description="Polar residues" evidence="1">
    <location>
        <begin position="171"/>
        <end position="184"/>
    </location>
</feature>
<evidence type="ECO:0000313" key="3">
    <source>
        <dbReference type="EMBL" id="STO96371.1"/>
    </source>
</evidence>
<gene>
    <name evidence="3" type="ORF">NCTC12410_00182</name>
</gene>
<organism evidence="3 4">
    <name type="scientific">Helicobacter canis</name>
    <dbReference type="NCBI Taxonomy" id="29419"/>
    <lineage>
        <taxon>Bacteria</taxon>
        <taxon>Pseudomonadati</taxon>
        <taxon>Campylobacterota</taxon>
        <taxon>Epsilonproteobacteria</taxon>
        <taxon>Campylobacterales</taxon>
        <taxon>Helicobacteraceae</taxon>
        <taxon>Helicobacter</taxon>
    </lineage>
</organism>
<proteinExistence type="predicted"/>
<protein>
    <submittedName>
        <fullName evidence="3">Periplasmic protein</fullName>
    </submittedName>
</protein>
<evidence type="ECO:0000256" key="1">
    <source>
        <dbReference type="SAM" id="MobiDB-lite"/>
    </source>
</evidence>
<evidence type="ECO:0000313" key="4">
    <source>
        <dbReference type="Proteomes" id="UP000254841"/>
    </source>
</evidence>
<dbReference type="AlphaFoldDB" id="A0A377J1M4"/>
<keyword evidence="2" id="KW-0732">Signal</keyword>
<reference evidence="3 4" key="1">
    <citation type="submission" date="2018-06" db="EMBL/GenBank/DDBJ databases">
        <authorList>
            <consortium name="Pathogen Informatics"/>
            <person name="Doyle S."/>
        </authorList>
    </citation>
    <scope>NUCLEOTIDE SEQUENCE [LARGE SCALE GENOMIC DNA]</scope>
    <source>
        <strain evidence="3 4">NCTC12410</strain>
    </source>
</reference>
<dbReference type="RefSeq" id="WP_115010711.1">
    <property type="nucleotide sequence ID" value="NZ_UGHV01000001.1"/>
</dbReference>
<name>A0A377J1M4_9HELI</name>
<feature type="chain" id="PRO_5016573312" evidence="2">
    <location>
        <begin position="21"/>
        <end position="400"/>
    </location>
</feature>
<evidence type="ECO:0000256" key="2">
    <source>
        <dbReference type="SAM" id="SignalP"/>
    </source>
</evidence>
<dbReference type="EMBL" id="UGHV01000001">
    <property type="protein sequence ID" value="STO96371.1"/>
    <property type="molecule type" value="Genomic_DNA"/>
</dbReference>
<feature type="region of interest" description="Disordered" evidence="1">
    <location>
        <begin position="156"/>
        <end position="227"/>
    </location>
</feature>
<feature type="compositionally biased region" description="Polar residues" evidence="1">
    <location>
        <begin position="211"/>
        <end position="227"/>
    </location>
</feature>
<dbReference type="OrthoDB" id="5330056at2"/>
<sequence>MNKKVAYIAMIWAIITSTQAQVDSRNVADFATAKKVDSRIFHNNAIFTPTNTMDCHDFATTKSRNDGKIAFLEKVDSSNEAFLSSLRALRQQGVAKQGKAAASLVIHKNITQKTHALESTFENNAEQIQKTQKKDSSNEAMDCHATATQCLAMTENNATSEKVDSRKNAESVKTPQNENAQSVFDENAAGGRIFDTNAQTQKVDSRGNAKSVKTPQNENAQTISQPAKDSRICDEKCGLQGKSQGSYLSGSDRSDFPQLPHLSRKAESTNEQPTLDTNKLEFIISYKAQTHDGIITGERYSVADPITLKARTLKIAYTCSLNAPINDLITDDESYAIKYILTHYQEEVLECLRKGRASVRHDGLTSQNTRVLDSITFAFPPQRILAHLDNRYLIIEVLKE</sequence>
<accession>A0A377J1M4</accession>
<feature type="region of interest" description="Disordered" evidence="1">
    <location>
        <begin position="244"/>
        <end position="274"/>
    </location>
</feature>